<evidence type="ECO:0000313" key="8">
    <source>
        <dbReference type="Proteomes" id="UP000726170"/>
    </source>
</evidence>
<organism evidence="7 8">
    <name type="scientific">Clostridium mobile</name>
    <dbReference type="NCBI Taxonomy" id="2841512"/>
    <lineage>
        <taxon>Bacteria</taxon>
        <taxon>Bacillati</taxon>
        <taxon>Bacillota</taxon>
        <taxon>Clostridia</taxon>
        <taxon>Eubacteriales</taxon>
        <taxon>Clostridiaceae</taxon>
        <taxon>Clostridium</taxon>
    </lineage>
</organism>
<dbReference type="PROSITE" id="PS00093">
    <property type="entry name" value="N4_MTASE"/>
    <property type="match status" value="1"/>
</dbReference>
<dbReference type="InterPro" id="IPR002941">
    <property type="entry name" value="DNA_methylase_N4/N6"/>
</dbReference>
<keyword evidence="4" id="KW-0680">Restriction system</keyword>
<evidence type="ECO:0000256" key="4">
    <source>
        <dbReference type="ARBA" id="ARBA00022747"/>
    </source>
</evidence>
<dbReference type="RefSeq" id="WP_216441057.1">
    <property type="nucleotide sequence ID" value="NZ_JAHLQF010000006.1"/>
</dbReference>
<evidence type="ECO:0000256" key="3">
    <source>
        <dbReference type="ARBA" id="ARBA00022691"/>
    </source>
</evidence>
<keyword evidence="5" id="KW-0238">DNA-binding</keyword>
<keyword evidence="1" id="KW-0489">Methyltransferase</keyword>
<keyword evidence="2" id="KW-0808">Transferase</keyword>
<dbReference type="InterPro" id="IPR017985">
    <property type="entry name" value="MeTrfase_CN4_CS"/>
</dbReference>
<proteinExistence type="predicted"/>
<keyword evidence="8" id="KW-1185">Reference proteome</keyword>
<evidence type="ECO:0000259" key="6">
    <source>
        <dbReference type="Pfam" id="PF01555"/>
    </source>
</evidence>
<name>A0ABS6EMK3_9CLOT</name>
<dbReference type="Pfam" id="PF01555">
    <property type="entry name" value="N6_N4_Mtase"/>
    <property type="match status" value="1"/>
</dbReference>
<accession>A0ABS6EMK3</accession>
<dbReference type="Proteomes" id="UP000726170">
    <property type="component" value="Unassembled WGS sequence"/>
</dbReference>
<protein>
    <submittedName>
        <fullName evidence="7">Site-specific DNA-methyltransferase</fullName>
    </submittedName>
</protein>
<evidence type="ECO:0000256" key="2">
    <source>
        <dbReference type="ARBA" id="ARBA00022679"/>
    </source>
</evidence>
<keyword evidence="3" id="KW-0949">S-adenosyl-L-methionine</keyword>
<comment type="caution">
    <text evidence="7">The sequence shown here is derived from an EMBL/GenBank/DDBJ whole genome shotgun (WGS) entry which is preliminary data.</text>
</comment>
<gene>
    <name evidence="7" type="ORF">KQI86_19325</name>
</gene>
<reference evidence="7 8" key="1">
    <citation type="submission" date="2021-06" db="EMBL/GenBank/DDBJ databases">
        <authorList>
            <person name="Sun Q."/>
            <person name="Li D."/>
        </authorList>
    </citation>
    <scope>NUCLEOTIDE SEQUENCE [LARGE SCALE GENOMIC DNA]</scope>
    <source>
        <strain evidence="7 8">MSJ-11</strain>
    </source>
</reference>
<evidence type="ECO:0000256" key="1">
    <source>
        <dbReference type="ARBA" id="ARBA00022603"/>
    </source>
</evidence>
<sequence length="260" mass="30014">MLEFNKIYNMDCSHGLSLLDDNSIDLTVTSPPYDNLRNYNGYTFDFENIAKELYRVTKNGGVVVWVAGDATIKGSETGTSFKQALYFKEVGFNLHDTMIYEKNGCAFPSKNRYYQTFEYMFILSKGKPKTVNLIKDRKNKWGKPWGKQSRRNKEGKLKEVDNYDSAEFGVRFNIWKINNGYGYSAKEKIAYEHPAIFPEQLAKDHILSWSNEGDIVLDIFMGSGTTAKMCIDTNRQYIGFEISEQYCNIAYNRLSGFIYE</sequence>
<dbReference type="EMBL" id="JAHLQF010000006">
    <property type="protein sequence ID" value="MBU5486456.1"/>
    <property type="molecule type" value="Genomic_DNA"/>
</dbReference>
<evidence type="ECO:0000256" key="5">
    <source>
        <dbReference type="ARBA" id="ARBA00023125"/>
    </source>
</evidence>
<feature type="domain" description="DNA methylase N-4/N-6" evidence="6">
    <location>
        <begin position="24"/>
        <end position="251"/>
    </location>
</feature>
<evidence type="ECO:0000313" key="7">
    <source>
        <dbReference type="EMBL" id="MBU5486456.1"/>
    </source>
</evidence>